<dbReference type="Proteomes" id="UP000054549">
    <property type="component" value="Unassembled WGS sequence"/>
</dbReference>
<name>A0A0C2X3F4_AMAMK</name>
<accession>A0A0C2X3F4</accession>
<keyword evidence="2" id="KW-1185">Reference proteome</keyword>
<dbReference type="AlphaFoldDB" id="A0A0C2X3F4"/>
<dbReference type="HOGENOM" id="CLU_1815316_0_0_1"/>
<dbReference type="EMBL" id="KN818256">
    <property type="protein sequence ID" value="KIL63741.1"/>
    <property type="molecule type" value="Genomic_DNA"/>
</dbReference>
<proteinExistence type="predicted"/>
<sequence length="142" mass="16161">MSTSRLTRLATAHTSISLIRKYLKEGSFTQQSFVNVTTDSIHRTVILKELESVAQNLHFPLIDPIRLRAAYPEFWKVADELYGVRNILTYKYGITEVDFNAIWNLITGPLENVIEPNIKVLAEQIDEEEERGTPAKTLLALS</sequence>
<evidence type="ECO:0000313" key="1">
    <source>
        <dbReference type="EMBL" id="KIL63741.1"/>
    </source>
</evidence>
<evidence type="ECO:0000313" key="2">
    <source>
        <dbReference type="Proteomes" id="UP000054549"/>
    </source>
</evidence>
<gene>
    <name evidence="1" type="ORF">M378DRAFT_11992</name>
</gene>
<organism evidence="1 2">
    <name type="scientific">Amanita muscaria (strain Koide BX008)</name>
    <dbReference type="NCBI Taxonomy" id="946122"/>
    <lineage>
        <taxon>Eukaryota</taxon>
        <taxon>Fungi</taxon>
        <taxon>Dikarya</taxon>
        <taxon>Basidiomycota</taxon>
        <taxon>Agaricomycotina</taxon>
        <taxon>Agaricomycetes</taxon>
        <taxon>Agaricomycetidae</taxon>
        <taxon>Agaricales</taxon>
        <taxon>Pluteineae</taxon>
        <taxon>Amanitaceae</taxon>
        <taxon>Amanita</taxon>
    </lineage>
</organism>
<dbReference type="InParanoid" id="A0A0C2X3F4"/>
<reference evidence="1 2" key="1">
    <citation type="submission" date="2014-04" db="EMBL/GenBank/DDBJ databases">
        <title>Evolutionary Origins and Diversification of the Mycorrhizal Mutualists.</title>
        <authorList>
            <consortium name="DOE Joint Genome Institute"/>
            <consortium name="Mycorrhizal Genomics Consortium"/>
            <person name="Kohler A."/>
            <person name="Kuo A."/>
            <person name="Nagy L.G."/>
            <person name="Floudas D."/>
            <person name="Copeland A."/>
            <person name="Barry K.W."/>
            <person name="Cichocki N."/>
            <person name="Veneault-Fourrey C."/>
            <person name="LaButti K."/>
            <person name="Lindquist E.A."/>
            <person name="Lipzen A."/>
            <person name="Lundell T."/>
            <person name="Morin E."/>
            <person name="Murat C."/>
            <person name="Riley R."/>
            <person name="Ohm R."/>
            <person name="Sun H."/>
            <person name="Tunlid A."/>
            <person name="Henrissat B."/>
            <person name="Grigoriev I.V."/>
            <person name="Hibbett D.S."/>
            <person name="Martin F."/>
        </authorList>
    </citation>
    <scope>NUCLEOTIDE SEQUENCE [LARGE SCALE GENOMIC DNA]</scope>
    <source>
        <strain evidence="1 2">Koide BX008</strain>
    </source>
</reference>
<protein>
    <submittedName>
        <fullName evidence="1">Uncharacterized protein</fullName>
    </submittedName>
</protein>